<evidence type="ECO:0000313" key="1">
    <source>
        <dbReference type="EMBL" id="KAF1935165.1"/>
    </source>
</evidence>
<dbReference type="OrthoDB" id="3792342at2759"/>
<proteinExistence type="predicted"/>
<feature type="non-terminal residue" evidence="1">
    <location>
        <position position="1"/>
    </location>
</feature>
<evidence type="ECO:0000313" key="2">
    <source>
        <dbReference type="Proteomes" id="UP000800038"/>
    </source>
</evidence>
<dbReference type="Proteomes" id="UP000800038">
    <property type="component" value="Unassembled WGS sequence"/>
</dbReference>
<accession>A0A6A5S3C7</accession>
<gene>
    <name evidence="1" type="ORF">EJ02DRAFT_362125</name>
</gene>
<dbReference type="AlphaFoldDB" id="A0A6A5S3C7"/>
<reference evidence="1" key="1">
    <citation type="journal article" date="2020" name="Stud. Mycol.">
        <title>101 Dothideomycetes genomes: a test case for predicting lifestyles and emergence of pathogens.</title>
        <authorList>
            <person name="Haridas S."/>
            <person name="Albert R."/>
            <person name="Binder M."/>
            <person name="Bloem J."/>
            <person name="Labutti K."/>
            <person name="Salamov A."/>
            <person name="Andreopoulos B."/>
            <person name="Baker S."/>
            <person name="Barry K."/>
            <person name="Bills G."/>
            <person name="Bluhm B."/>
            <person name="Cannon C."/>
            <person name="Castanera R."/>
            <person name="Culley D."/>
            <person name="Daum C."/>
            <person name="Ezra D."/>
            <person name="Gonzalez J."/>
            <person name="Henrissat B."/>
            <person name="Kuo A."/>
            <person name="Liang C."/>
            <person name="Lipzen A."/>
            <person name="Lutzoni F."/>
            <person name="Magnuson J."/>
            <person name="Mondo S."/>
            <person name="Nolan M."/>
            <person name="Ohm R."/>
            <person name="Pangilinan J."/>
            <person name="Park H.-J."/>
            <person name="Ramirez L."/>
            <person name="Alfaro M."/>
            <person name="Sun H."/>
            <person name="Tritt A."/>
            <person name="Yoshinaga Y."/>
            <person name="Zwiers L.-H."/>
            <person name="Turgeon B."/>
            <person name="Goodwin S."/>
            <person name="Spatafora J."/>
            <person name="Crous P."/>
            <person name="Grigoriev I."/>
        </authorList>
    </citation>
    <scope>NUCLEOTIDE SEQUENCE</scope>
    <source>
        <strain evidence="1">CBS 161.51</strain>
    </source>
</reference>
<organism evidence="1 2">
    <name type="scientific">Clathrospora elynae</name>
    <dbReference type="NCBI Taxonomy" id="706981"/>
    <lineage>
        <taxon>Eukaryota</taxon>
        <taxon>Fungi</taxon>
        <taxon>Dikarya</taxon>
        <taxon>Ascomycota</taxon>
        <taxon>Pezizomycotina</taxon>
        <taxon>Dothideomycetes</taxon>
        <taxon>Pleosporomycetidae</taxon>
        <taxon>Pleosporales</taxon>
        <taxon>Diademaceae</taxon>
        <taxon>Clathrospora</taxon>
    </lineage>
</organism>
<protein>
    <submittedName>
        <fullName evidence="1">Uncharacterized protein</fullName>
    </submittedName>
</protein>
<name>A0A6A5S3C7_9PLEO</name>
<keyword evidence="2" id="KW-1185">Reference proteome</keyword>
<sequence length="52" mass="5806">RRLQGLSDLRRLVVVVTKKQPNQLYGAVGTAAGLGITRARAKKIQRYLLNLM</sequence>
<dbReference type="EMBL" id="ML976304">
    <property type="protein sequence ID" value="KAF1935165.1"/>
    <property type="molecule type" value="Genomic_DNA"/>
</dbReference>